<reference evidence="1 2" key="1">
    <citation type="journal article" date="2020" name="Cell">
        <title>Large-Scale Comparative Analyses of Tick Genomes Elucidate Their Genetic Diversity and Vector Capacities.</title>
        <authorList>
            <consortium name="Tick Genome and Microbiome Consortium (TIGMIC)"/>
            <person name="Jia N."/>
            <person name="Wang J."/>
            <person name="Shi W."/>
            <person name="Du L."/>
            <person name="Sun Y."/>
            <person name="Zhan W."/>
            <person name="Jiang J.F."/>
            <person name="Wang Q."/>
            <person name="Zhang B."/>
            <person name="Ji P."/>
            <person name="Bell-Sakyi L."/>
            <person name="Cui X.M."/>
            <person name="Yuan T.T."/>
            <person name="Jiang B.G."/>
            <person name="Yang W.F."/>
            <person name="Lam T.T."/>
            <person name="Chang Q.C."/>
            <person name="Ding S.J."/>
            <person name="Wang X.J."/>
            <person name="Zhu J.G."/>
            <person name="Ruan X.D."/>
            <person name="Zhao L."/>
            <person name="Wei J.T."/>
            <person name="Ye R.Z."/>
            <person name="Que T.C."/>
            <person name="Du C.H."/>
            <person name="Zhou Y.H."/>
            <person name="Cheng J.X."/>
            <person name="Dai P.F."/>
            <person name="Guo W.B."/>
            <person name="Han X.H."/>
            <person name="Huang E.J."/>
            <person name="Li L.F."/>
            <person name="Wei W."/>
            <person name="Gao Y.C."/>
            <person name="Liu J.Z."/>
            <person name="Shao H.Z."/>
            <person name="Wang X."/>
            <person name="Wang C.C."/>
            <person name="Yang T.C."/>
            <person name="Huo Q.B."/>
            <person name="Li W."/>
            <person name="Chen H.Y."/>
            <person name="Chen S.E."/>
            <person name="Zhou L.G."/>
            <person name="Ni X.B."/>
            <person name="Tian J.H."/>
            <person name="Sheng Y."/>
            <person name="Liu T."/>
            <person name="Pan Y.S."/>
            <person name="Xia L.Y."/>
            <person name="Li J."/>
            <person name="Zhao F."/>
            <person name="Cao W.C."/>
        </authorList>
    </citation>
    <scope>NUCLEOTIDE SEQUENCE [LARGE SCALE GENOMIC DNA]</scope>
    <source>
        <tissue evidence="1">Larvae</tissue>
    </source>
</reference>
<sequence>MTSSLVNPDPKRRCVDPLMTTFGRPCRWYWPECPSSGAGCTGDAAATGAWRRERLPRTSLCAPEEERTACGHRRAACRSPRGRRALAAAAIKLTRHWVTGEKGQAAAKRVTSATGAPIVGRPLGAAPPSIGVAHWHAAWATKSFLSLFLIATV</sequence>
<comment type="caution">
    <text evidence="1">The sequence shown here is derived from an EMBL/GenBank/DDBJ whole genome shotgun (WGS) entry which is preliminary data.</text>
</comment>
<proteinExistence type="predicted"/>
<keyword evidence="2" id="KW-1185">Reference proteome</keyword>
<gene>
    <name evidence="1" type="ORF">HPB47_009110</name>
</gene>
<dbReference type="Proteomes" id="UP000805193">
    <property type="component" value="Unassembled WGS sequence"/>
</dbReference>
<accession>A0AC60P2Z1</accession>
<protein>
    <submittedName>
        <fullName evidence="1">Uncharacterized protein</fullName>
    </submittedName>
</protein>
<dbReference type="EMBL" id="JABSTQ010011237">
    <property type="protein sequence ID" value="KAG0413720.1"/>
    <property type="molecule type" value="Genomic_DNA"/>
</dbReference>
<evidence type="ECO:0000313" key="1">
    <source>
        <dbReference type="EMBL" id="KAG0413720.1"/>
    </source>
</evidence>
<organism evidence="1 2">
    <name type="scientific">Ixodes persulcatus</name>
    <name type="common">Taiga tick</name>
    <dbReference type="NCBI Taxonomy" id="34615"/>
    <lineage>
        <taxon>Eukaryota</taxon>
        <taxon>Metazoa</taxon>
        <taxon>Ecdysozoa</taxon>
        <taxon>Arthropoda</taxon>
        <taxon>Chelicerata</taxon>
        <taxon>Arachnida</taxon>
        <taxon>Acari</taxon>
        <taxon>Parasitiformes</taxon>
        <taxon>Ixodida</taxon>
        <taxon>Ixodoidea</taxon>
        <taxon>Ixodidae</taxon>
        <taxon>Ixodinae</taxon>
        <taxon>Ixodes</taxon>
    </lineage>
</organism>
<name>A0AC60P2Z1_IXOPE</name>
<evidence type="ECO:0000313" key="2">
    <source>
        <dbReference type="Proteomes" id="UP000805193"/>
    </source>
</evidence>